<feature type="signal peptide" evidence="4">
    <location>
        <begin position="1"/>
        <end position="21"/>
    </location>
</feature>
<dbReference type="Proteomes" id="UP000002943">
    <property type="component" value="Unassembled WGS sequence"/>
</dbReference>
<reference evidence="6 7" key="1">
    <citation type="journal article" date="2012" name="Int. J. Syst. Evol. Microbiol.">
        <title>Vibrio caribbeanicus sp. nov., isolated from the marine sponge Scleritoderma cyanea.</title>
        <authorList>
            <person name="Hoffmann M."/>
            <person name="Monday S.R."/>
            <person name="Allard M.W."/>
            <person name="Strain E.A."/>
            <person name="Whittaker P."/>
            <person name="Naum M."/>
            <person name="McCarthy P.J."/>
            <person name="Lopez J.V."/>
            <person name="Fischer M."/>
            <person name="Brown E.W."/>
        </authorList>
    </citation>
    <scope>NUCLEOTIDE SEQUENCE [LARGE SCALE GENOMIC DNA]</scope>
    <source>
        <strain evidence="6 7">ATCC BAA-2122</strain>
    </source>
</reference>
<dbReference type="Pfam" id="PF13582">
    <property type="entry name" value="Reprolysin_3"/>
    <property type="match status" value="1"/>
</dbReference>
<dbReference type="GO" id="GO:0008237">
    <property type="term" value="F:metallopeptidase activity"/>
    <property type="evidence" value="ECO:0007669"/>
    <property type="project" value="InterPro"/>
</dbReference>
<dbReference type="GO" id="GO:0004252">
    <property type="term" value="F:serine-type endopeptidase activity"/>
    <property type="evidence" value="ECO:0007669"/>
    <property type="project" value="InterPro"/>
</dbReference>
<dbReference type="Pfam" id="PF01483">
    <property type="entry name" value="P_proprotein"/>
    <property type="match status" value="1"/>
</dbReference>
<organism evidence="6 7">
    <name type="scientific">Vibrio caribbeanicus ATCC BAA-2122</name>
    <dbReference type="NCBI Taxonomy" id="796620"/>
    <lineage>
        <taxon>Bacteria</taxon>
        <taxon>Pseudomonadati</taxon>
        <taxon>Pseudomonadota</taxon>
        <taxon>Gammaproteobacteria</taxon>
        <taxon>Vibrionales</taxon>
        <taxon>Vibrionaceae</taxon>
        <taxon>Vibrio</taxon>
    </lineage>
</organism>
<dbReference type="Gene3D" id="2.60.120.260">
    <property type="entry name" value="Galactose-binding domain-like"/>
    <property type="match status" value="1"/>
</dbReference>
<evidence type="ECO:0000256" key="2">
    <source>
        <dbReference type="ARBA" id="ARBA00022801"/>
    </source>
</evidence>
<feature type="domain" description="P/Homo B" evidence="5">
    <location>
        <begin position="301"/>
        <end position="426"/>
    </location>
</feature>
<proteinExistence type="predicted"/>
<dbReference type="OrthoDB" id="7067851at2"/>
<evidence type="ECO:0000256" key="3">
    <source>
        <dbReference type="SAM" id="MobiDB-lite"/>
    </source>
</evidence>
<dbReference type="InterPro" id="IPR008979">
    <property type="entry name" value="Galactose-bd-like_sf"/>
</dbReference>
<keyword evidence="4" id="KW-0732">Signal</keyword>
<evidence type="ECO:0000259" key="5">
    <source>
        <dbReference type="PROSITE" id="PS51829"/>
    </source>
</evidence>
<comment type="caution">
    <text evidence="6">The sequence shown here is derived from an EMBL/GenBank/DDBJ whole genome shotgun (WGS) entry which is preliminary data.</text>
</comment>
<dbReference type="PROSITE" id="PS51829">
    <property type="entry name" value="P_HOMO_B"/>
    <property type="match status" value="1"/>
</dbReference>
<dbReference type="SUPFAM" id="SSF55486">
    <property type="entry name" value="Metalloproteases ('zincins'), catalytic domain"/>
    <property type="match status" value="1"/>
</dbReference>
<name>E3BHI6_9VIBR</name>
<keyword evidence="2" id="KW-0378">Hydrolase</keyword>
<dbReference type="STRING" id="796620.VIBC2010_17809"/>
<dbReference type="InterPro" id="IPR002884">
    <property type="entry name" value="P_dom"/>
</dbReference>
<evidence type="ECO:0000256" key="4">
    <source>
        <dbReference type="SAM" id="SignalP"/>
    </source>
</evidence>
<dbReference type="GO" id="GO:0006508">
    <property type="term" value="P:proteolysis"/>
    <property type="evidence" value="ECO:0007669"/>
    <property type="project" value="UniProtKB-KW"/>
</dbReference>
<keyword evidence="1" id="KW-0645">Protease</keyword>
<dbReference type="RefSeq" id="WP_009600453.1">
    <property type="nucleotide sequence ID" value="NZ_AEIU01000059.1"/>
</dbReference>
<dbReference type="InterPro" id="IPR024079">
    <property type="entry name" value="MetalloPept_cat_dom_sf"/>
</dbReference>
<accession>E3BHI6</accession>
<feature type="chain" id="PRO_5003166466" description="P/Homo B domain-containing protein" evidence="4">
    <location>
        <begin position="22"/>
        <end position="426"/>
    </location>
</feature>
<gene>
    <name evidence="6" type="ORF">VIBC2010_17809</name>
</gene>
<feature type="compositionally biased region" description="Low complexity" evidence="3">
    <location>
        <begin position="282"/>
        <end position="305"/>
    </location>
</feature>
<evidence type="ECO:0000256" key="1">
    <source>
        <dbReference type="ARBA" id="ARBA00022670"/>
    </source>
</evidence>
<dbReference type="SUPFAM" id="SSF49785">
    <property type="entry name" value="Galactose-binding domain-like"/>
    <property type="match status" value="1"/>
</dbReference>
<keyword evidence="7" id="KW-1185">Reference proteome</keyword>
<dbReference type="eggNOG" id="COG4935">
    <property type="taxonomic scope" value="Bacteria"/>
</dbReference>
<feature type="region of interest" description="Disordered" evidence="3">
    <location>
        <begin position="280"/>
        <end position="315"/>
    </location>
</feature>
<protein>
    <recommendedName>
        <fullName evidence="5">P/Homo B domain-containing protein</fullName>
    </recommendedName>
</protein>
<dbReference type="EMBL" id="AEIU01000059">
    <property type="protein sequence ID" value="EFP97275.1"/>
    <property type="molecule type" value="Genomic_DNA"/>
</dbReference>
<sequence>MKNHTLVAVAIATALSPFALAETSIDILGVYTTETANKMDHTAAIQHRFNVGNQILKRSQVDVKINLIGLKEYNYDSKPGRKKSQDQAIDAITPSKKQSPIFADIERVREEKGADMVALFRYLDTNNSPDYDRGSISCGIAWIIPALNWRSRWHAGAAKSGMYSHSYINECGDNTFIHELGHNFGLNHAREQYKHLPKLPHEKGRTDKDAYGYGVQGKFATTMAYGYVFGIRGNSYTFSNPNTQCGGQACGVGGEANAARVIRVSAPHIANIYPSKSDPVIPTVTETPNNPATPTHPETPTQPETPNDPKESGKTFSFGTNIKIPDEAELELPVSVSHDKQFKQAVVKINIDHGHVGDLSIKLIDPDGNNFTIKKTNRHDRKKYYIMTYTLKFARPINVDGQWKLAINDRYTEDEGVLNSATVTFE</sequence>
<dbReference type="Gene3D" id="3.40.390.10">
    <property type="entry name" value="Collagenase (Catalytic Domain)"/>
    <property type="match status" value="1"/>
</dbReference>
<evidence type="ECO:0000313" key="7">
    <source>
        <dbReference type="Proteomes" id="UP000002943"/>
    </source>
</evidence>
<dbReference type="AlphaFoldDB" id="E3BHI6"/>
<evidence type="ECO:0000313" key="6">
    <source>
        <dbReference type="EMBL" id="EFP97275.1"/>
    </source>
</evidence>